<evidence type="ECO:0000256" key="1">
    <source>
        <dbReference type="SAM" id="MobiDB-lite"/>
    </source>
</evidence>
<feature type="region of interest" description="Disordered" evidence="1">
    <location>
        <begin position="1"/>
        <end position="56"/>
    </location>
</feature>
<evidence type="ECO:0000313" key="3">
    <source>
        <dbReference type="Proteomes" id="UP000054007"/>
    </source>
</evidence>
<dbReference type="OrthoDB" id="3252135at2759"/>
<gene>
    <name evidence="2" type="ORF">CYLTODRAFT_493867</name>
</gene>
<keyword evidence="3" id="KW-1185">Reference proteome</keyword>
<protein>
    <recommendedName>
        <fullName evidence="4">Arrestin-like N-terminal domain-containing protein</fullName>
    </recommendedName>
</protein>
<accession>A0A0D7AZ47</accession>
<dbReference type="AlphaFoldDB" id="A0A0D7AZ47"/>
<sequence>MTSLQLGSLYSARNSDFPPAYDVVSPPPKYSPDPASGEERVQQVPRASGSQPTGSYIATRGSVTVVLNDQADDATEPVYSRLGRITGAILIDSHDTVASIHVKLLGRLDYVSSDGGTSVQTVSREATVWDGCSAVSEFSGNAPLSLVFPSSYKHDGKDHPLPPSFVYSPHGLPMMLVTSTYSLCVTVSYTRRNMSFIPKTKTIRIPIRYQPRTRPGQPIFQVPLFCGIKSSPGEWQQSICDIKQKAGSSLSPIVMNVLLLSTPIFGICDRIPIHVQISGALESLRCLLPDPNPPTANFEPPKVYLTRQIIVENSRSRTSRSIVIGEGKIMSIPPTTSQLDDEDHSNDVLDWEGEVTVDCGIARTGGFTASGVSVRDFIHVVIRAPPSSPFQTTMIYIPIRLVTDSWQDAPGW</sequence>
<organism evidence="2 3">
    <name type="scientific">Cylindrobasidium torrendii FP15055 ss-10</name>
    <dbReference type="NCBI Taxonomy" id="1314674"/>
    <lineage>
        <taxon>Eukaryota</taxon>
        <taxon>Fungi</taxon>
        <taxon>Dikarya</taxon>
        <taxon>Basidiomycota</taxon>
        <taxon>Agaricomycotina</taxon>
        <taxon>Agaricomycetes</taxon>
        <taxon>Agaricomycetidae</taxon>
        <taxon>Agaricales</taxon>
        <taxon>Marasmiineae</taxon>
        <taxon>Physalacriaceae</taxon>
        <taxon>Cylindrobasidium</taxon>
    </lineage>
</organism>
<dbReference type="Proteomes" id="UP000054007">
    <property type="component" value="Unassembled WGS sequence"/>
</dbReference>
<reference evidence="2 3" key="1">
    <citation type="journal article" date="2015" name="Fungal Genet. Biol.">
        <title>Evolution of novel wood decay mechanisms in Agaricales revealed by the genome sequences of Fistulina hepatica and Cylindrobasidium torrendii.</title>
        <authorList>
            <person name="Floudas D."/>
            <person name="Held B.W."/>
            <person name="Riley R."/>
            <person name="Nagy L.G."/>
            <person name="Koehler G."/>
            <person name="Ransdell A.S."/>
            <person name="Younus H."/>
            <person name="Chow J."/>
            <person name="Chiniquy J."/>
            <person name="Lipzen A."/>
            <person name="Tritt A."/>
            <person name="Sun H."/>
            <person name="Haridas S."/>
            <person name="LaButti K."/>
            <person name="Ohm R.A."/>
            <person name="Kues U."/>
            <person name="Blanchette R.A."/>
            <person name="Grigoriev I.V."/>
            <person name="Minto R.E."/>
            <person name="Hibbett D.S."/>
        </authorList>
    </citation>
    <scope>NUCLEOTIDE SEQUENCE [LARGE SCALE GENOMIC DNA]</scope>
    <source>
        <strain evidence="2 3">FP15055 ss-10</strain>
    </source>
</reference>
<name>A0A0D7AZ47_9AGAR</name>
<evidence type="ECO:0008006" key="4">
    <source>
        <dbReference type="Google" id="ProtNLM"/>
    </source>
</evidence>
<proteinExistence type="predicted"/>
<dbReference type="STRING" id="1314674.A0A0D7AZ47"/>
<evidence type="ECO:0000313" key="2">
    <source>
        <dbReference type="EMBL" id="KIY63492.1"/>
    </source>
</evidence>
<feature type="compositionally biased region" description="Polar residues" evidence="1">
    <location>
        <begin position="1"/>
        <end position="14"/>
    </location>
</feature>
<dbReference type="EMBL" id="KN880692">
    <property type="protein sequence ID" value="KIY63492.1"/>
    <property type="molecule type" value="Genomic_DNA"/>
</dbReference>